<feature type="active site" description="Charge relay system" evidence="7">
    <location>
        <position position="315"/>
    </location>
</feature>
<dbReference type="SUPFAM" id="SSF54897">
    <property type="entry name" value="Protease propeptides/inhibitors"/>
    <property type="match status" value="1"/>
</dbReference>
<keyword evidence="3 7" id="KW-0378">Hydrolase</keyword>
<keyword evidence="8" id="KW-0732">Signal</keyword>
<dbReference type="EMBL" id="CP035704">
    <property type="protein sequence ID" value="QBB69097.1"/>
    <property type="molecule type" value="Genomic_DNA"/>
</dbReference>
<feature type="binding site" evidence="7">
    <location>
        <position position="561"/>
    </location>
    <ligand>
        <name>Ca(2+)</name>
        <dbReference type="ChEBI" id="CHEBI:29108"/>
    </ligand>
</feature>
<evidence type="ECO:0000313" key="11">
    <source>
        <dbReference type="Proteomes" id="UP000291562"/>
    </source>
</evidence>
<dbReference type="Gene3D" id="2.60.120.380">
    <property type="match status" value="2"/>
</dbReference>
<keyword evidence="1 7" id="KW-0645">Protease</keyword>
<dbReference type="PANTHER" id="PTHR14218">
    <property type="entry name" value="PROTEASE S8 TRIPEPTIDYL PEPTIDASE I CLN2"/>
    <property type="match status" value="1"/>
</dbReference>
<keyword evidence="11" id="KW-1185">Reference proteome</keyword>
<keyword evidence="6" id="KW-0865">Zymogen</keyword>
<reference evidence="10 11" key="1">
    <citation type="submission" date="2019-01" db="EMBL/GenBank/DDBJ databases">
        <title>Pseudolysobacter antarctica gen. nov., sp. nov., isolated from Fildes Peninsula, Antarctica.</title>
        <authorList>
            <person name="Wei Z."/>
            <person name="Peng F."/>
        </authorList>
    </citation>
    <scope>NUCLEOTIDE SEQUENCE [LARGE SCALE GENOMIC DNA]</scope>
    <source>
        <strain evidence="10 11">AQ6-296</strain>
    </source>
</reference>
<name>A0A411HF47_9GAMM</name>
<dbReference type="InterPro" id="IPR030400">
    <property type="entry name" value="Sedolisin_dom"/>
</dbReference>
<dbReference type="OrthoDB" id="127592at2"/>
<keyword evidence="2 7" id="KW-0479">Metal-binding</keyword>
<evidence type="ECO:0000256" key="2">
    <source>
        <dbReference type="ARBA" id="ARBA00022723"/>
    </source>
</evidence>
<keyword evidence="5 7" id="KW-0106">Calcium</keyword>
<dbReference type="GO" id="GO:0004252">
    <property type="term" value="F:serine-type endopeptidase activity"/>
    <property type="evidence" value="ECO:0007669"/>
    <property type="project" value="UniProtKB-UniRule"/>
</dbReference>
<dbReference type="SUPFAM" id="SSF52743">
    <property type="entry name" value="Subtilisin-like"/>
    <property type="match status" value="1"/>
</dbReference>
<dbReference type="CDD" id="cd11377">
    <property type="entry name" value="Pro-peptidase_S53"/>
    <property type="match status" value="1"/>
</dbReference>
<evidence type="ECO:0000256" key="8">
    <source>
        <dbReference type="SAM" id="SignalP"/>
    </source>
</evidence>
<evidence type="ECO:0000256" key="5">
    <source>
        <dbReference type="ARBA" id="ARBA00022837"/>
    </source>
</evidence>
<feature type="binding site" evidence="7">
    <location>
        <position position="563"/>
    </location>
    <ligand>
        <name>Ca(2+)</name>
        <dbReference type="ChEBI" id="CHEBI:29108"/>
    </ligand>
</feature>
<dbReference type="PROSITE" id="PS51695">
    <property type="entry name" value="SEDOLISIN"/>
    <property type="match status" value="1"/>
</dbReference>
<proteinExistence type="predicted"/>
<dbReference type="InterPro" id="IPR050819">
    <property type="entry name" value="Tripeptidyl-peptidase_I"/>
</dbReference>
<dbReference type="CDD" id="cd04056">
    <property type="entry name" value="Peptidases_S53"/>
    <property type="match status" value="1"/>
</dbReference>
<feature type="signal peptide" evidence="8">
    <location>
        <begin position="1"/>
        <end position="33"/>
    </location>
</feature>
<dbReference type="Gene3D" id="3.40.50.200">
    <property type="entry name" value="Peptidase S8/S53 domain"/>
    <property type="match status" value="1"/>
</dbReference>
<evidence type="ECO:0000259" key="9">
    <source>
        <dbReference type="PROSITE" id="PS51695"/>
    </source>
</evidence>
<evidence type="ECO:0000256" key="7">
    <source>
        <dbReference type="PROSITE-ProRule" id="PRU01032"/>
    </source>
</evidence>
<dbReference type="KEGG" id="xbc:ELE36_01140"/>
<feature type="binding site" evidence="7">
    <location>
        <position position="540"/>
    </location>
    <ligand>
        <name>Ca(2+)</name>
        <dbReference type="ChEBI" id="CHEBI:29108"/>
    </ligand>
</feature>
<comment type="cofactor">
    <cofactor evidence="7">
        <name>Ca(2+)</name>
        <dbReference type="ChEBI" id="CHEBI:29108"/>
    </cofactor>
    <text evidence="7">Binds 1 Ca(2+) ion per subunit.</text>
</comment>
<gene>
    <name evidence="10" type="ORF">ELE36_01140</name>
</gene>
<dbReference type="Pfam" id="PF09286">
    <property type="entry name" value="Pro-kuma_activ"/>
    <property type="match status" value="1"/>
</dbReference>
<dbReference type="InterPro" id="IPR007280">
    <property type="entry name" value="Peptidase_C_arc/bac"/>
</dbReference>
<feature type="binding site" evidence="7">
    <location>
        <position position="541"/>
    </location>
    <ligand>
        <name>Ca(2+)</name>
        <dbReference type="ChEBI" id="CHEBI:29108"/>
    </ligand>
</feature>
<dbReference type="PANTHER" id="PTHR14218:SF15">
    <property type="entry name" value="TRIPEPTIDYL-PEPTIDASE 1"/>
    <property type="match status" value="1"/>
</dbReference>
<evidence type="ECO:0000256" key="4">
    <source>
        <dbReference type="ARBA" id="ARBA00022825"/>
    </source>
</evidence>
<sequence length="902" mass="91066">MHRNIRTMKHKLALAVLATGLTCGLSLSVGVSATEIASNGFNVASLGAGSIAARHVPAAVANGQAPLMAKLSGDQHVKLGLNLPLRNQADLDTLLEQLQDPQSPNFHQYLSGEEFTAKFGPTEEDYNQVVAWANANGLTVTETTPNRRLVSVEGSAQSINSAFHVTMNTYQHPTEDRTFFSADREPVASSLSVPLLKVSGLDNYVRPFTHLKSNPTRAAQILPHITGSGPSNQYLPSDMRAAYYGSGPLTGAGQSIAIFSYDGYKTADIAKFYTSTGMTSNVPVNNVLVGGYSGVCDDGTGSGTGTCSDGEQILDIVNAIGMAPGISQIQFYEGSSGVAVLNKMATDNTSKIISCSWGGGDFSRASDDPIFQQMAAQGQTFLNATGDDGAYNSSTWLPPSEDSYVLEVGGTDLLTNGAGGSWASETGWATSGGGFYSASGATIPSWQQTTGVITSTNKGSTTYRNDPDISAEADFDNPTVDNGSFLTGYGGTSFAAPRIAGFIALANQQSVANGTGPLGFVNAKLYTIGLGTSYSTTFHDVTSGNNKPSKGSGTGFNAVAGYDLVTGWGSPNGANLIAALVGGTTPTPNFTLSDAPGSASVTQGANATSTISVTDSGGFTGSVALTASGLPSGVTASFSPASTTSTSTLTLTASASATTGPATVTITGTSGSLSHTTSLALTVNAAGGGGGNVLVNNVAVTGLSGATGVLSADYTFTVPAGATAATVAISGGTGDADMYVQVGAAPTLTSYSCRPYVSGNAESCTLTAGNTYHIKLNAYAAYTGVSLVGKYTAGGGGGGGNVLSNNVAVTGLSGATGVLSADYTFTVPAGATAATVAISGGTGDADMYVQNGAAPTLSSYSCRPYVTGNAESCTLTAGNTYHIKLNAYAAYSGVTLLGKYTP</sequence>
<evidence type="ECO:0000256" key="3">
    <source>
        <dbReference type="ARBA" id="ARBA00022801"/>
    </source>
</evidence>
<dbReference type="SMART" id="SM00944">
    <property type="entry name" value="Pro-kuma_activ"/>
    <property type="match status" value="1"/>
</dbReference>
<evidence type="ECO:0000313" key="10">
    <source>
        <dbReference type="EMBL" id="QBB69097.1"/>
    </source>
</evidence>
<protein>
    <recommendedName>
        <fullName evidence="9">Peptidase S53 domain-containing protein</fullName>
    </recommendedName>
</protein>
<dbReference type="InterPro" id="IPR015366">
    <property type="entry name" value="S53_propep"/>
</dbReference>
<feature type="domain" description="Peptidase S53" evidence="9">
    <location>
        <begin position="233"/>
        <end position="583"/>
    </location>
</feature>
<dbReference type="GO" id="GO:0006508">
    <property type="term" value="P:proteolysis"/>
    <property type="evidence" value="ECO:0007669"/>
    <property type="project" value="UniProtKB-KW"/>
</dbReference>
<feature type="chain" id="PRO_5019429071" description="Peptidase S53 domain-containing protein" evidence="8">
    <location>
        <begin position="34"/>
        <end position="902"/>
    </location>
</feature>
<dbReference type="Proteomes" id="UP000291562">
    <property type="component" value="Chromosome"/>
</dbReference>
<keyword evidence="4 7" id="KW-0720">Serine protease</keyword>
<dbReference type="GO" id="GO:0046872">
    <property type="term" value="F:metal ion binding"/>
    <property type="evidence" value="ECO:0007669"/>
    <property type="project" value="UniProtKB-UniRule"/>
</dbReference>
<evidence type="ECO:0000256" key="6">
    <source>
        <dbReference type="ARBA" id="ARBA00023145"/>
    </source>
</evidence>
<feature type="active site" description="Charge relay system" evidence="7">
    <location>
        <position position="311"/>
    </location>
</feature>
<accession>A0A411HF47</accession>
<dbReference type="InterPro" id="IPR023828">
    <property type="entry name" value="Peptidase_S8_Ser-AS"/>
</dbReference>
<dbReference type="PROSITE" id="PS00138">
    <property type="entry name" value="SUBTILASE_SER"/>
    <property type="match status" value="1"/>
</dbReference>
<organism evidence="10 11">
    <name type="scientific">Pseudolysobacter antarcticus</name>
    <dbReference type="NCBI Taxonomy" id="2511995"/>
    <lineage>
        <taxon>Bacteria</taxon>
        <taxon>Pseudomonadati</taxon>
        <taxon>Pseudomonadota</taxon>
        <taxon>Gammaproteobacteria</taxon>
        <taxon>Lysobacterales</taxon>
        <taxon>Rhodanobacteraceae</taxon>
        <taxon>Pseudolysobacter</taxon>
    </lineage>
</organism>
<feature type="active site" description="Charge relay system" evidence="7">
    <location>
        <position position="493"/>
    </location>
</feature>
<dbReference type="Pfam" id="PF04151">
    <property type="entry name" value="PPC"/>
    <property type="match status" value="2"/>
</dbReference>
<dbReference type="AlphaFoldDB" id="A0A411HF47"/>
<dbReference type="GO" id="GO:0008240">
    <property type="term" value="F:tripeptidyl-peptidase activity"/>
    <property type="evidence" value="ECO:0007669"/>
    <property type="project" value="TreeGrafter"/>
</dbReference>
<evidence type="ECO:0000256" key="1">
    <source>
        <dbReference type="ARBA" id="ARBA00022670"/>
    </source>
</evidence>
<dbReference type="InterPro" id="IPR036852">
    <property type="entry name" value="Peptidase_S8/S53_dom_sf"/>
</dbReference>